<organism evidence="5 6">
    <name type="scientific">Pseudomonas fluorescens</name>
    <dbReference type="NCBI Taxonomy" id="294"/>
    <lineage>
        <taxon>Bacteria</taxon>
        <taxon>Pseudomonadati</taxon>
        <taxon>Pseudomonadota</taxon>
        <taxon>Gammaproteobacteria</taxon>
        <taxon>Pseudomonadales</taxon>
        <taxon>Pseudomonadaceae</taxon>
        <taxon>Pseudomonas</taxon>
    </lineage>
</organism>
<feature type="domain" description="Peptidase M16 N-terminal" evidence="3">
    <location>
        <begin position="38"/>
        <end position="169"/>
    </location>
</feature>
<name>A0A5E6P1I9_PSEFL</name>
<keyword evidence="2" id="KW-0732">Signal</keyword>
<accession>A0A5E6P1I9</accession>
<evidence type="ECO:0000259" key="4">
    <source>
        <dbReference type="Pfam" id="PF05193"/>
    </source>
</evidence>
<dbReference type="InterPro" id="IPR050361">
    <property type="entry name" value="MPP/UQCRC_Complex"/>
</dbReference>
<dbReference type="Pfam" id="PF05193">
    <property type="entry name" value="Peptidase_M16_C"/>
    <property type="match status" value="1"/>
</dbReference>
<dbReference type="PANTHER" id="PTHR11851:SF49">
    <property type="entry name" value="MITOCHONDRIAL-PROCESSING PEPTIDASE SUBUNIT ALPHA"/>
    <property type="match status" value="1"/>
</dbReference>
<feature type="chain" id="PRO_5022717193" description="Zinc protease" evidence="2">
    <location>
        <begin position="22"/>
        <end position="447"/>
    </location>
</feature>
<dbReference type="InterPro" id="IPR011765">
    <property type="entry name" value="Pept_M16_N"/>
</dbReference>
<feature type="signal peptide" evidence="2">
    <location>
        <begin position="1"/>
        <end position="21"/>
    </location>
</feature>
<dbReference type="Proteomes" id="UP000327167">
    <property type="component" value="Unassembled WGS sequence"/>
</dbReference>
<dbReference type="GO" id="GO:0046872">
    <property type="term" value="F:metal ion binding"/>
    <property type="evidence" value="ECO:0007669"/>
    <property type="project" value="InterPro"/>
</dbReference>
<feature type="domain" description="Peptidase M16 C-terminal" evidence="4">
    <location>
        <begin position="196"/>
        <end position="376"/>
    </location>
</feature>
<proteinExistence type="inferred from homology"/>
<dbReference type="AlphaFoldDB" id="A0A5E6P1I9"/>
<evidence type="ECO:0000313" key="6">
    <source>
        <dbReference type="Proteomes" id="UP000327167"/>
    </source>
</evidence>
<evidence type="ECO:0000256" key="2">
    <source>
        <dbReference type="SAM" id="SignalP"/>
    </source>
</evidence>
<evidence type="ECO:0000256" key="1">
    <source>
        <dbReference type="ARBA" id="ARBA00007261"/>
    </source>
</evidence>
<sequence length="447" mass="49841" precursor="true">MDTFCSRILLFLCLTPLLSLAASPPPTHQFTLDNGLQVLVREDHRAPLATAHLLFKVGSSDEAPGQTGLSHTLEHMLFKGSSKTCAEEASVILESLGAVENAFTTRDFTGYYQTLAPHYLGVAFELMADLMSTARLNAEDLAAEMAIIREERHLRTDDNVDAAVLEHFTALAHFANSYRTPPIGWMHDLQTGDVGELRHWYQSRYAPGNAVLVIVGDVTLEQVKPLAERYFGALAKRAVPRLLRPVELKQPGERKLVLRAPVHTPRLLMAFNIPGLATAQDPRTVQALRLINVILGSAQGARLQKKFQFTERLFNRINTEYDERTRGDSLLLLTAELADPPLTDLDGAQLRVWQLIEEMHTTPPSLEDLERARTQLIAQQVYAQDSIEEQARRLSTLQAIDVPWRLLDEDAAALAQVTPQDIRQAAATWLTRKRMSVAHVLKGSANE</sequence>
<dbReference type="Gene3D" id="3.30.830.10">
    <property type="entry name" value="Metalloenzyme, LuxS/M16 peptidase-like"/>
    <property type="match status" value="2"/>
</dbReference>
<evidence type="ECO:0000259" key="3">
    <source>
        <dbReference type="Pfam" id="PF00675"/>
    </source>
</evidence>
<gene>
    <name evidence="5" type="ORF">PS655_00076</name>
</gene>
<evidence type="ECO:0008006" key="7">
    <source>
        <dbReference type="Google" id="ProtNLM"/>
    </source>
</evidence>
<dbReference type="EMBL" id="CABVHJ010000001">
    <property type="protein sequence ID" value="VVM37075.1"/>
    <property type="molecule type" value="Genomic_DNA"/>
</dbReference>
<evidence type="ECO:0000313" key="5">
    <source>
        <dbReference type="EMBL" id="VVM37075.1"/>
    </source>
</evidence>
<dbReference type="InterPro" id="IPR011249">
    <property type="entry name" value="Metalloenz_LuxS/M16"/>
</dbReference>
<dbReference type="SUPFAM" id="SSF63411">
    <property type="entry name" value="LuxS/MPP-like metallohydrolase"/>
    <property type="match status" value="2"/>
</dbReference>
<dbReference type="RefSeq" id="WP_150648906.1">
    <property type="nucleotide sequence ID" value="NZ_CABVHJ010000001.1"/>
</dbReference>
<dbReference type="InterPro" id="IPR007863">
    <property type="entry name" value="Peptidase_M16_C"/>
</dbReference>
<dbReference type="PANTHER" id="PTHR11851">
    <property type="entry name" value="METALLOPROTEASE"/>
    <property type="match status" value="1"/>
</dbReference>
<reference evidence="5 6" key="1">
    <citation type="submission" date="2019-09" db="EMBL/GenBank/DDBJ databases">
        <authorList>
            <person name="Chandra G."/>
            <person name="Truman W A."/>
        </authorList>
    </citation>
    <scope>NUCLEOTIDE SEQUENCE [LARGE SCALE GENOMIC DNA]</scope>
    <source>
        <strain evidence="5">PS655</strain>
    </source>
</reference>
<comment type="similarity">
    <text evidence="1">Belongs to the peptidase M16 family.</text>
</comment>
<protein>
    <recommendedName>
        <fullName evidence="7">Zinc protease</fullName>
    </recommendedName>
</protein>
<dbReference type="Pfam" id="PF00675">
    <property type="entry name" value="Peptidase_M16"/>
    <property type="match status" value="1"/>
</dbReference>